<comment type="caution">
    <text evidence="3">The sequence shown here is derived from an EMBL/GenBank/DDBJ whole genome shotgun (WGS) entry which is preliminary data.</text>
</comment>
<dbReference type="Proteomes" id="UP000059074">
    <property type="component" value="Unassembled WGS sequence"/>
</dbReference>
<keyword evidence="4" id="KW-1185">Reference proteome</keyword>
<dbReference type="Gene3D" id="3.40.50.1110">
    <property type="entry name" value="SGNH hydrolase"/>
    <property type="match status" value="1"/>
</dbReference>
<dbReference type="PANTHER" id="PTHR30383:SF24">
    <property type="entry name" value="THIOESTERASE 1_PROTEASE 1_LYSOPHOSPHOLIPASE L1"/>
    <property type="match status" value="1"/>
</dbReference>
<dbReference type="PATRIC" id="fig|121290.4.peg.1242"/>
<dbReference type="RefSeq" id="WP_068459776.1">
    <property type="nucleotide sequence ID" value="NZ_LMTR01000027.1"/>
</dbReference>
<organism evidence="3 4">
    <name type="scientific">Hyphomicrobium sulfonivorans</name>
    <dbReference type="NCBI Taxonomy" id="121290"/>
    <lineage>
        <taxon>Bacteria</taxon>
        <taxon>Pseudomonadati</taxon>
        <taxon>Pseudomonadota</taxon>
        <taxon>Alphaproteobacteria</taxon>
        <taxon>Hyphomicrobiales</taxon>
        <taxon>Hyphomicrobiaceae</taxon>
        <taxon>Hyphomicrobium</taxon>
    </lineage>
</organism>
<gene>
    <name evidence="3" type="ORF">APY04_0763</name>
</gene>
<keyword evidence="1" id="KW-1133">Transmembrane helix</keyword>
<dbReference type="AlphaFoldDB" id="A0A109BLX0"/>
<dbReference type="EMBL" id="LMTR01000027">
    <property type="protein sequence ID" value="KWT71101.1"/>
    <property type="molecule type" value="Genomic_DNA"/>
</dbReference>
<evidence type="ECO:0000256" key="1">
    <source>
        <dbReference type="SAM" id="Phobius"/>
    </source>
</evidence>
<dbReference type="PANTHER" id="PTHR30383">
    <property type="entry name" value="THIOESTERASE 1/PROTEASE 1/LYSOPHOSPHOLIPASE L1"/>
    <property type="match status" value="1"/>
</dbReference>
<sequence>MQKRHNVTAERIPAVGQVVSTAIIVNMLMAIMLFASSLQANAADDNKPIHIAAFGDSLTSGYGVRPTDAFPIQLQKHLKARGHNVTISNGGVAGDTTAAGLARIDWTIGDDVDAVIVELGANDALRGIDPKVTRENLQKILSALAGRNLPVLLTGMRSPANWGETYSDDFDAIFPELAKEHSLLFYPFFLDGVILDVKLNQKDGMHPNGKGVAEIVRRITPSVEELIGKVKAQRAAEKS</sequence>
<dbReference type="EC" id="3.1.1.2" evidence="3"/>
<evidence type="ECO:0000313" key="4">
    <source>
        <dbReference type="Proteomes" id="UP000059074"/>
    </source>
</evidence>
<dbReference type="STRING" id="121290.APY04_0763"/>
<proteinExistence type="predicted"/>
<keyword evidence="1" id="KW-0472">Membrane</keyword>
<name>A0A109BLX0_HYPSL</name>
<dbReference type="InterPro" id="IPR036514">
    <property type="entry name" value="SGNH_hydro_sf"/>
</dbReference>
<dbReference type="InterPro" id="IPR051532">
    <property type="entry name" value="Ester_Hydrolysis_Enzymes"/>
</dbReference>
<dbReference type="SUPFAM" id="SSF52266">
    <property type="entry name" value="SGNH hydrolase"/>
    <property type="match status" value="1"/>
</dbReference>
<keyword evidence="3" id="KW-0378">Hydrolase</keyword>
<reference evidence="3 4" key="1">
    <citation type="submission" date="2015-10" db="EMBL/GenBank/DDBJ databases">
        <title>Transcriptomic analysis of a linuron degrading triple-species bacterial consortium.</title>
        <authorList>
            <person name="Albers P."/>
        </authorList>
    </citation>
    <scope>NUCLEOTIDE SEQUENCE [LARGE SCALE GENOMIC DNA]</scope>
    <source>
        <strain evidence="3 4">WDL6</strain>
    </source>
</reference>
<feature type="transmembrane region" description="Helical" evidence="1">
    <location>
        <begin position="12"/>
        <end position="35"/>
    </location>
</feature>
<keyword evidence="1" id="KW-0812">Transmembrane</keyword>
<accession>A0A109BLX0</accession>
<dbReference type="GO" id="GO:0004622">
    <property type="term" value="F:phosphatidylcholine lysophospholipase activity"/>
    <property type="evidence" value="ECO:0007669"/>
    <property type="project" value="TreeGrafter"/>
</dbReference>
<evidence type="ECO:0000313" key="3">
    <source>
        <dbReference type="EMBL" id="KWT71101.1"/>
    </source>
</evidence>
<evidence type="ECO:0000259" key="2">
    <source>
        <dbReference type="Pfam" id="PF13472"/>
    </source>
</evidence>
<feature type="domain" description="SGNH hydrolase-type esterase" evidence="2">
    <location>
        <begin position="53"/>
        <end position="211"/>
    </location>
</feature>
<dbReference type="GO" id="GO:0004064">
    <property type="term" value="F:arylesterase activity"/>
    <property type="evidence" value="ECO:0007669"/>
    <property type="project" value="UniProtKB-EC"/>
</dbReference>
<protein>
    <submittedName>
        <fullName evidence="3">Arylesterase</fullName>
        <ecNumber evidence="3">3.1.1.2</ecNumber>
    </submittedName>
</protein>
<dbReference type="CDD" id="cd01822">
    <property type="entry name" value="Lysophospholipase_L1_like"/>
    <property type="match status" value="1"/>
</dbReference>
<dbReference type="InterPro" id="IPR013830">
    <property type="entry name" value="SGNH_hydro"/>
</dbReference>
<dbReference type="Pfam" id="PF13472">
    <property type="entry name" value="Lipase_GDSL_2"/>
    <property type="match status" value="1"/>
</dbReference>